<evidence type="ECO:0000256" key="8">
    <source>
        <dbReference type="SAM" id="Phobius"/>
    </source>
</evidence>
<dbReference type="Gene3D" id="1.10.287.70">
    <property type="match status" value="2"/>
</dbReference>
<evidence type="ECO:0000256" key="7">
    <source>
        <dbReference type="ARBA" id="ARBA00023303"/>
    </source>
</evidence>
<gene>
    <name evidence="10" type="ORF">ABEB36_010473</name>
</gene>
<evidence type="ECO:0000259" key="9">
    <source>
        <dbReference type="Pfam" id="PF07885"/>
    </source>
</evidence>
<accession>A0ABD1EJU6</accession>
<evidence type="ECO:0000313" key="10">
    <source>
        <dbReference type="EMBL" id="KAL1494975.1"/>
    </source>
</evidence>
<evidence type="ECO:0000256" key="1">
    <source>
        <dbReference type="ARBA" id="ARBA00004141"/>
    </source>
</evidence>
<dbReference type="InterPro" id="IPR013099">
    <property type="entry name" value="K_chnl_dom"/>
</dbReference>
<dbReference type="InterPro" id="IPR003280">
    <property type="entry name" value="2pore_dom_K_chnl"/>
</dbReference>
<organism evidence="10 11">
    <name type="scientific">Hypothenemus hampei</name>
    <name type="common">Coffee berry borer</name>
    <dbReference type="NCBI Taxonomy" id="57062"/>
    <lineage>
        <taxon>Eukaryota</taxon>
        <taxon>Metazoa</taxon>
        <taxon>Ecdysozoa</taxon>
        <taxon>Arthropoda</taxon>
        <taxon>Hexapoda</taxon>
        <taxon>Insecta</taxon>
        <taxon>Pterygota</taxon>
        <taxon>Neoptera</taxon>
        <taxon>Endopterygota</taxon>
        <taxon>Coleoptera</taxon>
        <taxon>Polyphaga</taxon>
        <taxon>Cucujiformia</taxon>
        <taxon>Curculionidae</taxon>
        <taxon>Scolytinae</taxon>
        <taxon>Hypothenemus</taxon>
    </lineage>
</organism>
<keyword evidence="11" id="KW-1185">Reference proteome</keyword>
<protein>
    <recommendedName>
        <fullName evidence="9">Potassium channel domain-containing protein</fullName>
    </recommendedName>
</protein>
<feature type="transmembrane region" description="Helical" evidence="8">
    <location>
        <begin position="279"/>
        <end position="302"/>
    </location>
</feature>
<comment type="subcellular location">
    <subcellularLocation>
        <location evidence="1">Membrane</location>
        <topology evidence="1">Multi-pass membrane protein</topology>
    </subcellularLocation>
</comment>
<evidence type="ECO:0000256" key="5">
    <source>
        <dbReference type="ARBA" id="ARBA00023065"/>
    </source>
</evidence>
<dbReference type="GO" id="GO:0016020">
    <property type="term" value="C:membrane"/>
    <property type="evidence" value="ECO:0007669"/>
    <property type="project" value="UniProtKB-SubCell"/>
</dbReference>
<keyword evidence="4 8" id="KW-1133">Transmembrane helix</keyword>
<evidence type="ECO:0000256" key="4">
    <source>
        <dbReference type="ARBA" id="ARBA00022989"/>
    </source>
</evidence>
<dbReference type="EMBL" id="JBDJPC010000007">
    <property type="protein sequence ID" value="KAL1494975.1"/>
    <property type="molecule type" value="Genomic_DNA"/>
</dbReference>
<dbReference type="PANTHER" id="PTHR11003:SF352">
    <property type="entry name" value="BCDNA.GH04802-RELATED"/>
    <property type="match status" value="1"/>
</dbReference>
<name>A0ABD1EJU6_HYPHA</name>
<feature type="transmembrane region" description="Helical" evidence="8">
    <location>
        <begin position="246"/>
        <end position="263"/>
    </location>
</feature>
<feature type="domain" description="Potassium channel" evidence="9">
    <location>
        <begin position="227"/>
        <end position="306"/>
    </location>
</feature>
<dbReference type="Proteomes" id="UP001566132">
    <property type="component" value="Unassembled WGS sequence"/>
</dbReference>
<evidence type="ECO:0000313" key="11">
    <source>
        <dbReference type="Proteomes" id="UP001566132"/>
    </source>
</evidence>
<evidence type="ECO:0000256" key="6">
    <source>
        <dbReference type="ARBA" id="ARBA00023136"/>
    </source>
</evidence>
<sequence length="323" mass="36128">MKMQSADEEVDLSNTKKCSLSMFCGRTTLCLFMTGYALLGALLFKFVEGDHERPFVADFQRSREDCLKELWIITETASIQIASTHSTPNHVSFQGNHTTNHYVDHHEIPKRAILATVRATHTRGRCRQGPIRQILTDPNCPAHRHGHGSPLRNSIVGISTDVELEEVDENDESDQGQCHQHDTPSRIPLIWRPPDKNGISTFSATSKECAPPSHQPSVPIILVVIFFFSYMGIGAVCLANTDAWTFLDAIYFCFLALSTIGVGDKLPDINYKSDVEGQFHVFACCLYIFLGLIMLATCFSLIHEELTTKCRQLANNLGLVRDE</sequence>
<keyword evidence="7" id="KW-0407">Ion channel</keyword>
<reference evidence="10 11" key="1">
    <citation type="submission" date="2024-05" db="EMBL/GenBank/DDBJ databases">
        <title>Genetic variation in Jamaican populations of the coffee berry borer (Hypothenemus hampei).</title>
        <authorList>
            <person name="Errbii M."/>
            <person name="Myrie A."/>
        </authorList>
    </citation>
    <scope>NUCLEOTIDE SEQUENCE [LARGE SCALE GENOMIC DNA]</scope>
    <source>
        <strain evidence="10">JA-Hopewell-2020-01-JO</strain>
        <tissue evidence="10">Whole body</tissue>
    </source>
</reference>
<feature type="transmembrane region" description="Helical" evidence="8">
    <location>
        <begin position="218"/>
        <end position="239"/>
    </location>
</feature>
<dbReference type="AlphaFoldDB" id="A0ABD1EJU6"/>
<dbReference type="SUPFAM" id="SSF81324">
    <property type="entry name" value="Voltage-gated potassium channels"/>
    <property type="match status" value="1"/>
</dbReference>
<comment type="caution">
    <text evidence="10">The sequence shown here is derived from an EMBL/GenBank/DDBJ whole genome shotgun (WGS) entry which is preliminary data.</text>
</comment>
<evidence type="ECO:0000256" key="2">
    <source>
        <dbReference type="ARBA" id="ARBA00022448"/>
    </source>
</evidence>
<feature type="transmembrane region" description="Helical" evidence="8">
    <location>
        <begin position="20"/>
        <end position="44"/>
    </location>
</feature>
<dbReference type="Pfam" id="PF07885">
    <property type="entry name" value="Ion_trans_2"/>
    <property type="match status" value="1"/>
</dbReference>
<dbReference type="PANTHER" id="PTHR11003">
    <property type="entry name" value="POTASSIUM CHANNEL, SUBFAMILY K"/>
    <property type="match status" value="1"/>
</dbReference>
<keyword evidence="3 8" id="KW-0812">Transmembrane</keyword>
<keyword evidence="6 8" id="KW-0472">Membrane</keyword>
<proteinExistence type="predicted"/>
<dbReference type="GO" id="GO:0034220">
    <property type="term" value="P:monoatomic ion transmembrane transport"/>
    <property type="evidence" value="ECO:0007669"/>
    <property type="project" value="UniProtKB-KW"/>
</dbReference>
<keyword evidence="2" id="KW-0813">Transport</keyword>
<evidence type="ECO:0000256" key="3">
    <source>
        <dbReference type="ARBA" id="ARBA00022692"/>
    </source>
</evidence>
<keyword evidence="5" id="KW-0406">Ion transport</keyword>